<keyword evidence="2" id="KW-0812">Transmembrane</keyword>
<dbReference type="RefSeq" id="WP_129232410.1">
    <property type="nucleotide sequence ID" value="NZ_SDPO01000004.1"/>
</dbReference>
<name>A0A4Q2JLE0_9MICO</name>
<keyword evidence="4" id="KW-1185">Reference proteome</keyword>
<evidence type="ECO:0000313" key="3">
    <source>
        <dbReference type="EMBL" id="RXZ46688.1"/>
    </source>
</evidence>
<gene>
    <name evidence="3" type="ORF">ESP57_17620</name>
</gene>
<keyword evidence="2" id="KW-1133">Transmembrane helix</keyword>
<dbReference type="Proteomes" id="UP000292935">
    <property type="component" value="Unassembled WGS sequence"/>
</dbReference>
<sequence>MNDDNELDPVARLRAADPAAGVEPRPGFVEDVIAQSTAETPDAAADDSTSAAVTDLGAERARRRPRWLVVAAVAASVAVVGGAGFGIGTLTAGSTELAAAPISLGTAQEGATQESSAFDAASGKMAGPGVNDTMMPYGYGRNVFSASGLSTDGGTAPAYAYDARAASNTETVAALAAALGVEGTPVLKDGSWTVGPQDGSGPALFVGLDGTLGFSYSDPAINPWNCGPMTVEPATPDDAVIPEMPACEPPVADLPSEAAAIDALRSLVTAAGRDADAFEYTSETWEGAVTRMAQAWPVVDGQRIDQSWSLELSKAGIVSASGALAGLVALGDYEIVSEQQAFERLSDPRFGAQTTAMPFAATEGPAGLMTEEWVPPTEPPATPTAGSSVAWPVNDVKIVSARLGLSSQWQPDGSVIVVPAYEFTDADGGTWSVVAVTDSKLDFSTE</sequence>
<dbReference type="AlphaFoldDB" id="A0A4Q2JLE0"/>
<organism evidence="3 4">
    <name type="scientific">Agromyces fucosus</name>
    <dbReference type="NCBI Taxonomy" id="41985"/>
    <lineage>
        <taxon>Bacteria</taxon>
        <taxon>Bacillati</taxon>
        <taxon>Actinomycetota</taxon>
        <taxon>Actinomycetes</taxon>
        <taxon>Micrococcales</taxon>
        <taxon>Microbacteriaceae</taxon>
        <taxon>Agromyces</taxon>
    </lineage>
</organism>
<comment type="caution">
    <text evidence="3">The sequence shown here is derived from an EMBL/GenBank/DDBJ whole genome shotgun (WGS) entry which is preliminary data.</text>
</comment>
<feature type="transmembrane region" description="Helical" evidence="2">
    <location>
        <begin position="67"/>
        <end position="87"/>
    </location>
</feature>
<dbReference type="EMBL" id="SDPO01000004">
    <property type="protein sequence ID" value="RXZ46688.1"/>
    <property type="molecule type" value="Genomic_DNA"/>
</dbReference>
<evidence type="ECO:0000256" key="2">
    <source>
        <dbReference type="SAM" id="Phobius"/>
    </source>
</evidence>
<keyword evidence="2" id="KW-0472">Membrane</keyword>
<feature type="region of interest" description="Disordered" evidence="1">
    <location>
        <begin position="1"/>
        <end position="26"/>
    </location>
</feature>
<protein>
    <submittedName>
        <fullName evidence="3">Uncharacterized protein</fullName>
    </submittedName>
</protein>
<dbReference type="OrthoDB" id="3268840at2"/>
<reference evidence="3 4" key="1">
    <citation type="submission" date="2019-01" db="EMBL/GenBank/DDBJ databases">
        <authorList>
            <person name="Li J."/>
        </authorList>
    </citation>
    <scope>NUCLEOTIDE SEQUENCE [LARGE SCALE GENOMIC DNA]</scope>
    <source>
        <strain evidence="3 4">CCUG 35506</strain>
    </source>
</reference>
<proteinExistence type="predicted"/>
<accession>A0A4Q2JLE0</accession>
<evidence type="ECO:0000313" key="4">
    <source>
        <dbReference type="Proteomes" id="UP000292935"/>
    </source>
</evidence>
<evidence type="ECO:0000256" key="1">
    <source>
        <dbReference type="SAM" id="MobiDB-lite"/>
    </source>
</evidence>